<keyword evidence="1" id="KW-0472">Membrane</keyword>
<evidence type="ECO:0000256" key="1">
    <source>
        <dbReference type="SAM" id="Phobius"/>
    </source>
</evidence>
<organism evidence="2">
    <name type="scientific">Bacteroides uniformis</name>
    <dbReference type="NCBI Taxonomy" id="820"/>
    <lineage>
        <taxon>Bacteria</taxon>
        <taxon>Pseudomonadati</taxon>
        <taxon>Bacteroidota</taxon>
        <taxon>Bacteroidia</taxon>
        <taxon>Bacteroidales</taxon>
        <taxon>Bacteroidaceae</taxon>
        <taxon>Bacteroides</taxon>
    </lineage>
</organism>
<reference evidence="2" key="1">
    <citation type="journal article" date="2000" name="J. Bacteriol.">
        <title>Multiple gene products and sequences required for excision of the mobilizable integrated Bacteroides element NBU1.</title>
        <authorList>
            <person name="Shoemaker N.B."/>
            <person name="Wang G.R."/>
            <person name="Salyers A.A."/>
        </authorList>
    </citation>
    <scope>NUCLEOTIDE SEQUENCE</scope>
</reference>
<name>Q9KI97_BACUN</name>
<protein>
    <submittedName>
        <fullName evidence="2">Uncharacterized protein</fullName>
    </submittedName>
</protein>
<accession>Q9KI97</accession>
<dbReference type="AlphaFoldDB" id="Q9KI97"/>
<feature type="transmembrane region" description="Helical" evidence="1">
    <location>
        <begin position="138"/>
        <end position="163"/>
    </location>
</feature>
<sequence length="193" mass="21178">MASWSSPMSFTSFLLFPNGEVRFLYAFWMPLSWTISCSLNCSYSAFLKVLMGHFRMNRYSTSAINSRAISVSVAWVFNRVPILSISMSCLSIRSSGNVRVSALRPAVFGCSSCSISVSSSSMSSSSSIAHSTREFSSMAFCCFLNTCQSSLVLMPLAMLFLIMNLTMPETSHLYKVGISFLLVSSSPCSTMHS</sequence>
<keyword evidence="1" id="KW-1133">Transmembrane helix</keyword>
<evidence type="ECO:0000313" key="2">
    <source>
        <dbReference type="EMBL" id="AAF74446.1"/>
    </source>
</evidence>
<feature type="transmembrane region" description="Helical" evidence="1">
    <location>
        <begin position="23"/>
        <end position="46"/>
    </location>
</feature>
<keyword evidence="1" id="KW-0812">Transmembrane</keyword>
<proteinExistence type="predicted"/>
<dbReference type="EMBL" id="AF238307">
    <property type="protein sequence ID" value="AAF74446.1"/>
    <property type="molecule type" value="Genomic_DNA"/>
</dbReference>